<dbReference type="OrthoDB" id="1934045at2759"/>
<name>A0A8J6BWU1_ZIZPA</name>
<evidence type="ECO:0000313" key="2">
    <source>
        <dbReference type="Proteomes" id="UP000729402"/>
    </source>
</evidence>
<accession>A0A8J6BWU1</accession>
<sequence length="83" mass="9338">MVVIPIYGEYAEGKNLGIRKHYRKARQRFLPSSTSHNAIYRGERYDVLKRMILSCNAAVEVPWYVVCGGAIYGDGNLVFIANG</sequence>
<dbReference type="Proteomes" id="UP000729402">
    <property type="component" value="Unassembled WGS sequence"/>
</dbReference>
<dbReference type="PANTHER" id="PTHR45825:SF13">
    <property type="entry name" value="SOLUBLE STARCH SYNTHASE 2-2, CHLOROPLASTIC_AMYLOPLASTIC"/>
    <property type="match status" value="1"/>
</dbReference>
<reference evidence="1" key="2">
    <citation type="submission" date="2021-02" db="EMBL/GenBank/DDBJ databases">
        <authorList>
            <person name="Kimball J.A."/>
            <person name="Haas M.W."/>
            <person name="Macchietto M."/>
            <person name="Kono T."/>
            <person name="Duquette J."/>
            <person name="Shao M."/>
        </authorList>
    </citation>
    <scope>NUCLEOTIDE SEQUENCE</scope>
    <source>
        <tissue evidence="1">Fresh leaf tissue</tissue>
    </source>
</reference>
<keyword evidence="2" id="KW-1185">Reference proteome</keyword>
<gene>
    <name evidence="1" type="ORF">GUJ93_ZPchr0012g22145</name>
</gene>
<reference evidence="1" key="1">
    <citation type="journal article" date="2021" name="bioRxiv">
        <title>Whole Genome Assembly and Annotation of Northern Wild Rice, Zizania palustris L., Supports a Whole Genome Duplication in the Zizania Genus.</title>
        <authorList>
            <person name="Haas M."/>
            <person name="Kono T."/>
            <person name="Macchietto M."/>
            <person name="Millas R."/>
            <person name="McGilp L."/>
            <person name="Shao M."/>
            <person name="Duquette J."/>
            <person name="Hirsch C.N."/>
            <person name="Kimball J."/>
        </authorList>
    </citation>
    <scope>NUCLEOTIDE SEQUENCE</scope>
    <source>
        <tissue evidence="1">Fresh leaf tissue</tissue>
    </source>
</reference>
<dbReference type="AlphaFoldDB" id="A0A8J6BWU1"/>
<proteinExistence type="predicted"/>
<protein>
    <submittedName>
        <fullName evidence="1">Uncharacterized protein</fullName>
    </submittedName>
</protein>
<organism evidence="1 2">
    <name type="scientific">Zizania palustris</name>
    <name type="common">Northern wild rice</name>
    <dbReference type="NCBI Taxonomy" id="103762"/>
    <lineage>
        <taxon>Eukaryota</taxon>
        <taxon>Viridiplantae</taxon>
        <taxon>Streptophyta</taxon>
        <taxon>Embryophyta</taxon>
        <taxon>Tracheophyta</taxon>
        <taxon>Spermatophyta</taxon>
        <taxon>Magnoliopsida</taxon>
        <taxon>Liliopsida</taxon>
        <taxon>Poales</taxon>
        <taxon>Poaceae</taxon>
        <taxon>BOP clade</taxon>
        <taxon>Oryzoideae</taxon>
        <taxon>Oryzeae</taxon>
        <taxon>Zizaniinae</taxon>
        <taxon>Zizania</taxon>
    </lineage>
</organism>
<comment type="caution">
    <text evidence="1">The sequence shown here is derived from an EMBL/GenBank/DDBJ whole genome shotgun (WGS) entry which is preliminary data.</text>
</comment>
<evidence type="ECO:0000313" key="1">
    <source>
        <dbReference type="EMBL" id="KAG8095245.1"/>
    </source>
</evidence>
<dbReference type="EMBL" id="JAAALK010000080">
    <property type="protein sequence ID" value="KAG8095245.1"/>
    <property type="molecule type" value="Genomic_DNA"/>
</dbReference>
<dbReference type="PANTHER" id="PTHR45825">
    <property type="entry name" value="GRANULE-BOUND STARCH SYNTHASE 1, CHLOROPLASTIC/AMYLOPLASTIC"/>
    <property type="match status" value="1"/>
</dbReference>